<evidence type="ECO:0000256" key="2">
    <source>
        <dbReference type="ARBA" id="ARBA00022448"/>
    </source>
</evidence>
<keyword evidence="8 12" id="KW-1133">Transmembrane helix</keyword>
<keyword evidence="3" id="KW-0050">Antiport</keyword>
<dbReference type="RefSeq" id="XP_022149913.1">
    <property type="nucleotide sequence ID" value="XM_022294221.1"/>
</dbReference>
<keyword evidence="9" id="KW-0406">Ion transport</keyword>
<accession>A0A6J1D812</accession>
<keyword evidence="13" id="KW-1185">Reference proteome</keyword>
<evidence type="ECO:0000313" key="13">
    <source>
        <dbReference type="Proteomes" id="UP000504603"/>
    </source>
</evidence>
<keyword evidence="7" id="KW-0630">Potassium</keyword>
<evidence type="ECO:0000256" key="1">
    <source>
        <dbReference type="ARBA" id="ARBA00004141"/>
    </source>
</evidence>
<gene>
    <name evidence="14" type="primary">LOC111018215</name>
</gene>
<comment type="subcellular location">
    <subcellularLocation>
        <location evidence="1">Membrane</location>
        <topology evidence="1">Multi-pass membrane protein</topology>
    </subcellularLocation>
</comment>
<keyword evidence="10 12" id="KW-0472">Membrane</keyword>
<evidence type="ECO:0000256" key="3">
    <source>
        <dbReference type="ARBA" id="ARBA00022449"/>
    </source>
</evidence>
<dbReference type="PANTHER" id="PTHR33650">
    <property type="entry name" value="CHLOROPLAST ENVELOPE MEMBRANE PROTEIN-RELATED"/>
    <property type="match status" value="1"/>
</dbReference>
<evidence type="ECO:0000256" key="10">
    <source>
        <dbReference type="ARBA" id="ARBA00023136"/>
    </source>
</evidence>
<protein>
    <submittedName>
        <fullName evidence="14">Chloroplast envelope membrane protein</fullName>
    </submittedName>
</protein>
<evidence type="ECO:0000256" key="4">
    <source>
        <dbReference type="ARBA" id="ARBA00022538"/>
    </source>
</evidence>
<evidence type="ECO:0000256" key="12">
    <source>
        <dbReference type="SAM" id="Phobius"/>
    </source>
</evidence>
<dbReference type="GO" id="GO:0006813">
    <property type="term" value="P:potassium ion transport"/>
    <property type="evidence" value="ECO:0007669"/>
    <property type="project" value="UniProtKB-KW"/>
</dbReference>
<dbReference type="InterPro" id="IPR004282">
    <property type="entry name" value="CemA"/>
</dbReference>
<comment type="similarity">
    <text evidence="11">Belongs to the CemA family.</text>
</comment>
<organism evidence="13 14">
    <name type="scientific">Momordica charantia</name>
    <name type="common">Bitter gourd</name>
    <name type="synonym">Balsam pear</name>
    <dbReference type="NCBI Taxonomy" id="3673"/>
    <lineage>
        <taxon>Eukaryota</taxon>
        <taxon>Viridiplantae</taxon>
        <taxon>Streptophyta</taxon>
        <taxon>Embryophyta</taxon>
        <taxon>Tracheophyta</taxon>
        <taxon>Spermatophyta</taxon>
        <taxon>Magnoliopsida</taxon>
        <taxon>eudicotyledons</taxon>
        <taxon>Gunneridae</taxon>
        <taxon>Pentapetalae</taxon>
        <taxon>rosids</taxon>
        <taxon>fabids</taxon>
        <taxon>Cucurbitales</taxon>
        <taxon>Cucurbitaceae</taxon>
        <taxon>Momordiceae</taxon>
        <taxon>Momordica</taxon>
    </lineage>
</organism>
<evidence type="ECO:0000313" key="14">
    <source>
        <dbReference type="RefSeq" id="XP_022149913.1"/>
    </source>
</evidence>
<reference evidence="14" key="1">
    <citation type="submission" date="2025-08" db="UniProtKB">
        <authorList>
            <consortium name="RefSeq"/>
        </authorList>
    </citation>
    <scope>IDENTIFICATION</scope>
    <source>
        <strain evidence="14">OHB3-1</strain>
    </source>
</reference>
<keyword evidence="2" id="KW-0813">Transport</keyword>
<evidence type="ECO:0000256" key="8">
    <source>
        <dbReference type="ARBA" id="ARBA00022989"/>
    </source>
</evidence>
<dbReference type="AlphaFoldDB" id="A0A6J1D812"/>
<proteinExistence type="inferred from homology"/>
<dbReference type="KEGG" id="mcha:111018215"/>
<evidence type="ECO:0000256" key="6">
    <source>
        <dbReference type="ARBA" id="ARBA00022781"/>
    </source>
</evidence>
<evidence type="ECO:0000256" key="11">
    <source>
        <dbReference type="ARBA" id="ARBA00043980"/>
    </source>
</evidence>
<keyword evidence="6" id="KW-0375">Hydrogen ion transport</keyword>
<evidence type="ECO:0000256" key="5">
    <source>
        <dbReference type="ARBA" id="ARBA00022692"/>
    </source>
</evidence>
<dbReference type="Proteomes" id="UP000504603">
    <property type="component" value="Unplaced"/>
</dbReference>
<dbReference type="GO" id="GO:0015297">
    <property type="term" value="F:antiporter activity"/>
    <property type="evidence" value="ECO:0007669"/>
    <property type="project" value="UniProtKB-KW"/>
</dbReference>
<feature type="transmembrane region" description="Helical" evidence="12">
    <location>
        <begin position="308"/>
        <end position="328"/>
    </location>
</feature>
<evidence type="ECO:0000256" key="9">
    <source>
        <dbReference type="ARBA" id="ARBA00023065"/>
    </source>
</evidence>
<feature type="transmembrane region" description="Helical" evidence="12">
    <location>
        <begin position="391"/>
        <end position="411"/>
    </location>
</feature>
<dbReference type="OrthoDB" id="1748043at2759"/>
<dbReference type="GO" id="GO:1902600">
    <property type="term" value="P:proton transmembrane transport"/>
    <property type="evidence" value="ECO:0007669"/>
    <property type="project" value="UniProtKB-KW"/>
</dbReference>
<dbReference type="PANTHER" id="PTHR33650:SF1">
    <property type="entry name" value="CHLOROPLAST ENVELOPE MEMBRANE PROTEIN"/>
    <property type="match status" value="1"/>
</dbReference>
<keyword evidence="4" id="KW-0633">Potassium transport</keyword>
<dbReference type="Pfam" id="PF03040">
    <property type="entry name" value="CemA"/>
    <property type="match status" value="1"/>
</dbReference>
<evidence type="ECO:0000256" key="7">
    <source>
        <dbReference type="ARBA" id="ARBA00022958"/>
    </source>
</evidence>
<dbReference type="GeneID" id="111018215"/>
<sequence length="432" mass="50534">MHMFLMSTSIVLRRQFIFVDCKVSCVFNSPSRNSLNKVAWLGLKGKGFTRHVLNAKKKGGYSRKRSWWQKFFFDDDGNWLGLMDDGMLEDELESVASDENLSDDEKFEAWKERAEAIIELKEAQEDVRNEQGQRWTDWLYDDTNHVRTSWSQDWDNGLGELDENLSDASELLPEKGLVESVRDLVLGKEQDDILYEDRVFQYASLNSAKFLTVLIIIPCALDFVVHDYVLMPFLDRYVKKVPLAAEMLDVRRHQKLEMVEELKVEKERFKLEMEIGKSPPLSDEELWWELRHKALSLRDEWRLENRKAFANIWSDMVFGISLFVLLYFNQSKVALLKFTGYKIISNISDTGKAFLIILITDIFLGYHSESGWQTLLEIIVEHYGLEVDQSAITIFICLVPVIMDACVKLWLFKFLPRLSPRVANLFQEMKRH</sequence>
<dbReference type="GO" id="GO:0016020">
    <property type="term" value="C:membrane"/>
    <property type="evidence" value="ECO:0007669"/>
    <property type="project" value="UniProtKB-SubCell"/>
</dbReference>
<name>A0A6J1D812_MOMCH</name>
<keyword evidence="5 12" id="KW-0812">Transmembrane</keyword>